<dbReference type="GO" id="GO:0006310">
    <property type="term" value="P:DNA recombination"/>
    <property type="evidence" value="ECO:0007669"/>
    <property type="project" value="UniProtKB-KW"/>
</dbReference>
<dbReference type="GO" id="GO:0005737">
    <property type="term" value="C:cytoplasm"/>
    <property type="evidence" value="ECO:0007669"/>
    <property type="project" value="UniProtKB-SubCell"/>
</dbReference>
<name>A0A3A1YP28_9GAMM</name>
<dbReference type="InterPro" id="IPR013762">
    <property type="entry name" value="Integrase-like_cat_sf"/>
</dbReference>
<evidence type="ECO:0008006" key="15">
    <source>
        <dbReference type="Google" id="ProtNLM"/>
    </source>
</evidence>
<dbReference type="InterPro" id="IPR004107">
    <property type="entry name" value="Integrase_SAM-like_N"/>
</dbReference>
<dbReference type="OrthoDB" id="9801717at2"/>
<dbReference type="InterPro" id="IPR011010">
    <property type="entry name" value="DNA_brk_join_enz"/>
</dbReference>
<evidence type="ECO:0000256" key="7">
    <source>
        <dbReference type="ARBA" id="ARBA00023172"/>
    </source>
</evidence>
<dbReference type="EMBL" id="NRJG01000045">
    <property type="protein sequence ID" value="RIY38999.1"/>
    <property type="molecule type" value="Genomic_DNA"/>
</dbReference>
<proteinExistence type="predicted"/>
<evidence type="ECO:0000256" key="4">
    <source>
        <dbReference type="ARBA" id="ARBA00022829"/>
    </source>
</evidence>
<evidence type="ECO:0000256" key="8">
    <source>
        <dbReference type="ARBA" id="ARBA00023306"/>
    </source>
</evidence>
<evidence type="ECO:0000256" key="5">
    <source>
        <dbReference type="ARBA" id="ARBA00022908"/>
    </source>
</evidence>
<comment type="subcellular location">
    <subcellularLocation>
        <location evidence="1">Cytoplasm</location>
    </subcellularLocation>
</comment>
<dbReference type="Gene3D" id="1.10.443.10">
    <property type="entry name" value="Intergrase catalytic core"/>
    <property type="match status" value="2"/>
</dbReference>
<comment type="caution">
    <text evidence="13">The sequence shown here is derived from an EMBL/GenBank/DDBJ whole genome shotgun (WGS) entry which is preliminary data.</text>
</comment>
<evidence type="ECO:0000256" key="3">
    <source>
        <dbReference type="ARBA" id="ARBA00022618"/>
    </source>
</evidence>
<gene>
    <name evidence="13" type="ORF">CKF58_03035</name>
</gene>
<feature type="coiled-coil region" evidence="10">
    <location>
        <begin position="560"/>
        <end position="607"/>
    </location>
</feature>
<sequence length="607" mass="68418">MSSKKLDLSQVLQYFPPFVQVDVSDFLQYIQIEKAYSNNTLLAYRNNLYQALGAINQVLAGQQKPQETTGLLDLSDILGKRKSTLSKGKAKITSSSTQAKATLMTSDLNSSIENFEVSYAVPWHKLSTFSWEDCQSKIIQQAISAEYHPGKSASSRNQLLSSLRSFFQWLLQEDKVSYNYPKLVKNLKTVKDLPTVIDKREMQQILDKVAINNFLELRDQVVFEMMFNTGVRLSEVCNLNLQDLDFVKDEITILGKGNVYRTLPLSVGLKQLIALYLILREREIIAKANEVELAEIGIVSELNAQVDINNVGQVYQYAKQILAQANAYINSKASSSVKSKAKATVSASALLRQAIAQEEHSSEDLLSEVNKTETTELDDLMQASGIMSLQQLKSLQKTAISKNVSSNEQAMHKLHNDDLEADLDKQQDASVASLQRQGQSLLTQTGYELQLAEQVKAKLKQKAHSLHAMFLSTHLKRITARAIQYRLDKRVTAAGINRKLSPHKLRHSFASQFLESSANLRAVQEMLGHKNLVTTQIYTHLDLKHLIAVYNQYHPQQIKHQQQEQAQAEYEAQIAAYEKAQGKTSVKLKEKQQKEELIAEIMACKEK</sequence>
<keyword evidence="4" id="KW-0159">Chromosome partition</keyword>
<evidence type="ECO:0000256" key="1">
    <source>
        <dbReference type="ARBA" id="ARBA00004496"/>
    </source>
</evidence>
<evidence type="ECO:0000259" key="12">
    <source>
        <dbReference type="PROSITE" id="PS51900"/>
    </source>
</evidence>
<dbReference type="PROSITE" id="PS51900">
    <property type="entry name" value="CB"/>
    <property type="match status" value="1"/>
</dbReference>
<dbReference type="PANTHER" id="PTHR30349">
    <property type="entry name" value="PHAGE INTEGRASE-RELATED"/>
    <property type="match status" value="1"/>
</dbReference>
<evidence type="ECO:0000313" key="14">
    <source>
        <dbReference type="Proteomes" id="UP000265916"/>
    </source>
</evidence>
<organism evidence="13 14">
    <name type="scientific">Psittacicella hinzii</name>
    <dbReference type="NCBI Taxonomy" id="2028575"/>
    <lineage>
        <taxon>Bacteria</taxon>
        <taxon>Pseudomonadati</taxon>
        <taxon>Pseudomonadota</taxon>
        <taxon>Gammaproteobacteria</taxon>
        <taxon>Pasteurellales</taxon>
        <taxon>Psittacicellaceae</taxon>
        <taxon>Psittacicella</taxon>
    </lineage>
</organism>
<dbReference type="Pfam" id="PF02899">
    <property type="entry name" value="Phage_int_SAM_1"/>
    <property type="match status" value="1"/>
</dbReference>
<keyword evidence="10" id="KW-0175">Coiled coil</keyword>
<evidence type="ECO:0000256" key="9">
    <source>
        <dbReference type="PROSITE-ProRule" id="PRU01248"/>
    </source>
</evidence>
<dbReference type="Gene3D" id="1.10.150.130">
    <property type="match status" value="1"/>
</dbReference>
<protein>
    <recommendedName>
        <fullName evidence="15">Tyrosine recombinase XerC</fullName>
    </recommendedName>
</protein>
<dbReference type="RefSeq" id="WP_119530833.1">
    <property type="nucleotide sequence ID" value="NZ_JBHSSP010000032.1"/>
</dbReference>
<dbReference type="InterPro" id="IPR044068">
    <property type="entry name" value="CB"/>
</dbReference>
<feature type="domain" description="Core-binding (CB)" evidence="12">
    <location>
        <begin position="17"/>
        <end position="171"/>
    </location>
</feature>
<evidence type="ECO:0000259" key="11">
    <source>
        <dbReference type="PROSITE" id="PS51898"/>
    </source>
</evidence>
<dbReference type="Pfam" id="PF00589">
    <property type="entry name" value="Phage_integrase"/>
    <property type="match status" value="2"/>
</dbReference>
<dbReference type="PROSITE" id="PS51898">
    <property type="entry name" value="TYR_RECOMBINASE"/>
    <property type="match status" value="1"/>
</dbReference>
<evidence type="ECO:0000256" key="6">
    <source>
        <dbReference type="ARBA" id="ARBA00023125"/>
    </source>
</evidence>
<dbReference type="InterPro" id="IPR002104">
    <property type="entry name" value="Integrase_catalytic"/>
</dbReference>
<dbReference type="GO" id="GO:0007059">
    <property type="term" value="P:chromosome segregation"/>
    <property type="evidence" value="ECO:0007669"/>
    <property type="project" value="UniProtKB-KW"/>
</dbReference>
<dbReference type="InterPro" id="IPR050090">
    <property type="entry name" value="Tyrosine_recombinase_XerCD"/>
</dbReference>
<keyword evidence="14" id="KW-1185">Reference proteome</keyword>
<accession>A0A3A1YP28</accession>
<evidence type="ECO:0000256" key="2">
    <source>
        <dbReference type="ARBA" id="ARBA00022490"/>
    </source>
</evidence>
<dbReference type="Proteomes" id="UP000265916">
    <property type="component" value="Unassembled WGS sequence"/>
</dbReference>
<keyword evidence="3" id="KW-0132">Cell division</keyword>
<reference evidence="13 14" key="1">
    <citation type="submission" date="2017-08" db="EMBL/GenBank/DDBJ databases">
        <title>Reclassification of Bisgaard taxon 37 and 44.</title>
        <authorList>
            <person name="Christensen H."/>
        </authorList>
    </citation>
    <scope>NUCLEOTIDE SEQUENCE [LARGE SCALE GENOMIC DNA]</scope>
    <source>
        <strain evidence="13 14">111</strain>
    </source>
</reference>
<evidence type="ECO:0000256" key="10">
    <source>
        <dbReference type="SAM" id="Coils"/>
    </source>
</evidence>
<keyword evidence="2" id="KW-0963">Cytoplasm</keyword>
<dbReference type="GO" id="GO:0051301">
    <property type="term" value="P:cell division"/>
    <property type="evidence" value="ECO:0007669"/>
    <property type="project" value="UniProtKB-KW"/>
</dbReference>
<keyword evidence="5" id="KW-0229">DNA integration</keyword>
<keyword evidence="7" id="KW-0233">DNA recombination</keyword>
<keyword evidence="8" id="KW-0131">Cell cycle</keyword>
<dbReference type="GO" id="GO:0003677">
    <property type="term" value="F:DNA binding"/>
    <property type="evidence" value="ECO:0007669"/>
    <property type="project" value="UniProtKB-UniRule"/>
</dbReference>
<keyword evidence="6 9" id="KW-0238">DNA-binding</keyword>
<feature type="domain" description="Tyr recombinase" evidence="11">
    <location>
        <begin position="192"/>
        <end position="551"/>
    </location>
</feature>
<dbReference type="SUPFAM" id="SSF56349">
    <property type="entry name" value="DNA breaking-rejoining enzymes"/>
    <property type="match status" value="2"/>
</dbReference>
<dbReference type="AlphaFoldDB" id="A0A3A1YP28"/>
<dbReference type="GO" id="GO:0015074">
    <property type="term" value="P:DNA integration"/>
    <property type="evidence" value="ECO:0007669"/>
    <property type="project" value="UniProtKB-KW"/>
</dbReference>
<dbReference type="InterPro" id="IPR010998">
    <property type="entry name" value="Integrase_recombinase_N"/>
</dbReference>
<dbReference type="PANTHER" id="PTHR30349:SF77">
    <property type="entry name" value="TYROSINE RECOMBINASE XERC"/>
    <property type="match status" value="1"/>
</dbReference>
<evidence type="ECO:0000313" key="13">
    <source>
        <dbReference type="EMBL" id="RIY38999.1"/>
    </source>
</evidence>